<organism evidence="2 3">
    <name type="scientific">Dactylonectria macrodidyma</name>
    <dbReference type="NCBI Taxonomy" id="307937"/>
    <lineage>
        <taxon>Eukaryota</taxon>
        <taxon>Fungi</taxon>
        <taxon>Dikarya</taxon>
        <taxon>Ascomycota</taxon>
        <taxon>Pezizomycotina</taxon>
        <taxon>Sordariomycetes</taxon>
        <taxon>Hypocreomycetidae</taxon>
        <taxon>Hypocreales</taxon>
        <taxon>Nectriaceae</taxon>
        <taxon>Dactylonectria</taxon>
    </lineage>
</organism>
<feature type="region of interest" description="Disordered" evidence="1">
    <location>
        <begin position="1"/>
        <end position="25"/>
    </location>
</feature>
<evidence type="ECO:0000313" key="2">
    <source>
        <dbReference type="EMBL" id="KAH7131189.1"/>
    </source>
</evidence>
<gene>
    <name evidence="2" type="ORF">EDB81DRAFT_808081</name>
</gene>
<reference evidence="2" key="1">
    <citation type="journal article" date="2021" name="Nat. Commun.">
        <title>Genetic determinants of endophytism in the Arabidopsis root mycobiome.</title>
        <authorList>
            <person name="Mesny F."/>
            <person name="Miyauchi S."/>
            <person name="Thiergart T."/>
            <person name="Pickel B."/>
            <person name="Atanasova L."/>
            <person name="Karlsson M."/>
            <person name="Huettel B."/>
            <person name="Barry K.W."/>
            <person name="Haridas S."/>
            <person name="Chen C."/>
            <person name="Bauer D."/>
            <person name="Andreopoulos W."/>
            <person name="Pangilinan J."/>
            <person name="LaButti K."/>
            <person name="Riley R."/>
            <person name="Lipzen A."/>
            <person name="Clum A."/>
            <person name="Drula E."/>
            <person name="Henrissat B."/>
            <person name="Kohler A."/>
            <person name="Grigoriev I.V."/>
            <person name="Martin F.M."/>
            <person name="Hacquard S."/>
        </authorList>
    </citation>
    <scope>NUCLEOTIDE SEQUENCE</scope>
    <source>
        <strain evidence="2">MPI-CAGE-AT-0147</strain>
    </source>
</reference>
<evidence type="ECO:0000313" key="3">
    <source>
        <dbReference type="Proteomes" id="UP000738349"/>
    </source>
</evidence>
<protein>
    <submittedName>
        <fullName evidence="2">Uncharacterized protein</fullName>
    </submittedName>
</protein>
<dbReference type="Proteomes" id="UP000738349">
    <property type="component" value="Unassembled WGS sequence"/>
</dbReference>
<comment type="caution">
    <text evidence="2">The sequence shown here is derived from an EMBL/GenBank/DDBJ whole genome shotgun (WGS) entry which is preliminary data.</text>
</comment>
<proteinExistence type="predicted"/>
<dbReference type="OrthoDB" id="5068804at2759"/>
<accession>A0A9P9E5U4</accession>
<keyword evidence="3" id="KW-1185">Reference proteome</keyword>
<dbReference type="EMBL" id="JAGMUV010000017">
    <property type="protein sequence ID" value="KAH7131189.1"/>
    <property type="molecule type" value="Genomic_DNA"/>
</dbReference>
<evidence type="ECO:0000256" key="1">
    <source>
        <dbReference type="SAM" id="MobiDB-lite"/>
    </source>
</evidence>
<sequence length="245" mass="27110">MSRHNPSEFSSGDEEMPGEYTSSMATSAAHDDQYSISTNGFIWSKDAALGQRVSTMREANVPLGSIGGFKFFKQNVVDDSTIMEATRSYLRSELLCLGLSRTLGPVPGAYSFRRSNPHLPVESVMVHLLEKDTTIAIWDGSHQVGVPFFEGEIGLWQTLPHYLVGAGSQRLVETFKDGGYCIRDSRVFMEVLDGHALAFAIGNQSALLKWKPLKLNGLLKPTIEAIRTPKFEINATYEENQGKEC</sequence>
<name>A0A9P9E5U4_9HYPO</name>
<dbReference type="AlphaFoldDB" id="A0A9P9E5U4"/>